<organism evidence="15 16">
    <name type="scientific">Candidatus Woesebacteria bacterium GW2011_GWB1_43_14</name>
    <dbReference type="NCBI Taxonomy" id="1618578"/>
    <lineage>
        <taxon>Bacteria</taxon>
        <taxon>Candidatus Woeseibacteriota</taxon>
    </lineage>
</organism>
<keyword evidence="5 12" id="KW-0378">Hydrolase</keyword>
<evidence type="ECO:0000256" key="10">
    <source>
        <dbReference type="ARBA" id="ARBA00023204"/>
    </source>
</evidence>
<reference evidence="15 16" key="1">
    <citation type="journal article" date="2015" name="Nature">
        <title>rRNA introns, odd ribosomes, and small enigmatic genomes across a large radiation of phyla.</title>
        <authorList>
            <person name="Brown C.T."/>
            <person name="Hug L.A."/>
            <person name="Thomas B.C."/>
            <person name="Sharon I."/>
            <person name="Castelle C.J."/>
            <person name="Singh A."/>
            <person name="Wilkins M.J."/>
            <person name="Williams K.H."/>
            <person name="Banfield J.F."/>
        </authorList>
    </citation>
    <scope>NUCLEOTIDE SEQUENCE [LARGE SCALE GENOMIC DNA]</scope>
</reference>
<keyword evidence="7" id="KW-0805">Transcription regulation</keyword>
<comment type="caution">
    <text evidence="15">The sequence shown here is derived from an EMBL/GenBank/DDBJ whole genome shotgun (WGS) entry which is preliminary data.</text>
</comment>
<gene>
    <name evidence="15" type="ORF">UV74_C0001G0052</name>
</gene>
<dbReference type="GO" id="GO:0004252">
    <property type="term" value="F:serine-type endopeptidase activity"/>
    <property type="evidence" value="ECO:0007669"/>
    <property type="project" value="InterPro"/>
</dbReference>
<dbReference type="InterPro" id="IPR036388">
    <property type="entry name" value="WH-like_DNA-bd_sf"/>
</dbReference>
<dbReference type="Pfam" id="PF00717">
    <property type="entry name" value="Peptidase_S24"/>
    <property type="match status" value="1"/>
</dbReference>
<comment type="similarity">
    <text evidence="1 12">Belongs to the peptidase S24 family.</text>
</comment>
<accession>A0A0G1DMZ2</accession>
<evidence type="ECO:0000259" key="13">
    <source>
        <dbReference type="Pfam" id="PF00717"/>
    </source>
</evidence>
<evidence type="ECO:0000256" key="9">
    <source>
        <dbReference type="ARBA" id="ARBA00023163"/>
    </source>
</evidence>
<dbReference type="PRINTS" id="PR00726">
    <property type="entry name" value="LEXASERPTASE"/>
</dbReference>
<evidence type="ECO:0000313" key="15">
    <source>
        <dbReference type="EMBL" id="KKS98942.1"/>
    </source>
</evidence>
<evidence type="ECO:0000256" key="3">
    <source>
        <dbReference type="ARBA" id="ARBA00022705"/>
    </source>
</evidence>
<dbReference type="PANTHER" id="PTHR33516">
    <property type="entry name" value="LEXA REPRESSOR"/>
    <property type="match status" value="1"/>
</dbReference>
<name>A0A0G1DMZ2_9BACT</name>
<evidence type="ECO:0000256" key="2">
    <source>
        <dbReference type="ARBA" id="ARBA00022491"/>
    </source>
</evidence>
<dbReference type="NCBIfam" id="TIGR00498">
    <property type="entry name" value="lexA"/>
    <property type="match status" value="1"/>
</dbReference>
<evidence type="ECO:0000256" key="7">
    <source>
        <dbReference type="ARBA" id="ARBA00023015"/>
    </source>
</evidence>
<evidence type="ECO:0000256" key="12">
    <source>
        <dbReference type="RuleBase" id="RU003991"/>
    </source>
</evidence>
<dbReference type="GO" id="GO:0006260">
    <property type="term" value="P:DNA replication"/>
    <property type="evidence" value="ECO:0007669"/>
    <property type="project" value="UniProtKB-KW"/>
</dbReference>
<keyword evidence="9" id="KW-0804">Transcription</keyword>
<dbReference type="GO" id="GO:0003677">
    <property type="term" value="F:DNA binding"/>
    <property type="evidence" value="ECO:0007669"/>
    <property type="project" value="UniProtKB-KW"/>
</dbReference>
<evidence type="ECO:0000256" key="1">
    <source>
        <dbReference type="ARBA" id="ARBA00007484"/>
    </source>
</evidence>
<dbReference type="SUPFAM" id="SSF46785">
    <property type="entry name" value="Winged helix' DNA-binding domain"/>
    <property type="match status" value="1"/>
</dbReference>
<dbReference type="InterPro" id="IPR015927">
    <property type="entry name" value="Peptidase_S24_S26A/B/C"/>
</dbReference>
<evidence type="ECO:0000313" key="16">
    <source>
        <dbReference type="Proteomes" id="UP000034090"/>
    </source>
</evidence>
<keyword evidence="2" id="KW-0678">Repressor</keyword>
<evidence type="ECO:0000256" key="8">
    <source>
        <dbReference type="ARBA" id="ARBA00023125"/>
    </source>
</evidence>
<proteinExistence type="inferred from homology"/>
<dbReference type="GO" id="GO:0006281">
    <property type="term" value="P:DNA repair"/>
    <property type="evidence" value="ECO:0007669"/>
    <property type="project" value="UniProtKB-KW"/>
</dbReference>
<evidence type="ECO:0000256" key="4">
    <source>
        <dbReference type="ARBA" id="ARBA00022763"/>
    </source>
</evidence>
<dbReference type="Proteomes" id="UP000034090">
    <property type="component" value="Unassembled WGS sequence"/>
</dbReference>
<keyword evidence="8" id="KW-0238">DNA-binding</keyword>
<dbReference type="PANTHER" id="PTHR33516:SF2">
    <property type="entry name" value="LEXA REPRESSOR-RELATED"/>
    <property type="match status" value="1"/>
</dbReference>
<feature type="domain" description="LexA repressor DNA-binding" evidence="14">
    <location>
        <begin position="4"/>
        <end position="63"/>
    </location>
</feature>
<dbReference type="AlphaFoldDB" id="A0A0G1DMZ2"/>
<dbReference type="Gene3D" id="1.10.10.10">
    <property type="entry name" value="Winged helix-like DNA-binding domain superfamily/Winged helix DNA-binding domain"/>
    <property type="match status" value="1"/>
</dbReference>
<dbReference type="Pfam" id="PF01726">
    <property type="entry name" value="LexA_DNA_bind"/>
    <property type="match status" value="1"/>
</dbReference>
<evidence type="ECO:0000256" key="5">
    <source>
        <dbReference type="ARBA" id="ARBA00022801"/>
    </source>
</evidence>
<dbReference type="GO" id="GO:0009432">
    <property type="term" value="P:SOS response"/>
    <property type="evidence" value="ECO:0007669"/>
    <property type="project" value="UniProtKB-KW"/>
</dbReference>
<evidence type="ECO:0000256" key="6">
    <source>
        <dbReference type="ARBA" id="ARBA00022813"/>
    </source>
</evidence>
<keyword evidence="11" id="KW-0742">SOS response</keyword>
<feature type="domain" description="Peptidase S24/S26A/S26B/S26C" evidence="13">
    <location>
        <begin position="83"/>
        <end position="195"/>
    </location>
</feature>
<dbReference type="EMBL" id="LCFQ01000001">
    <property type="protein sequence ID" value="KKS98942.1"/>
    <property type="molecule type" value="Genomic_DNA"/>
</dbReference>
<dbReference type="InterPro" id="IPR006200">
    <property type="entry name" value="LexA"/>
</dbReference>
<dbReference type="InterPro" id="IPR036286">
    <property type="entry name" value="LexA/Signal_pep-like_sf"/>
</dbReference>
<dbReference type="InterPro" id="IPR006197">
    <property type="entry name" value="Peptidase_S24_LexA"/>
</dbReference>
<dbReference type="GO" id="GO:0006508">
    <property type="term" value="P:proteolysis"/>
    <property type="evidence" value="ECO:0007669"/>
    <property type="project" value="InterPro"/>
</dbReference>
<dbReference type="InterPro" id="IPR006199">
    <property type="entry name" value="LexA_DNA-bd_dom"/>
</dbReference>
<keyword evidence="3" id="KW-0235">DNA replication</keyword>
<evidence type="ECO:0000256" key="11">
    <source>
        <dbReference type="ARBA" id="ARBA00023236"/>
    </source>
</evidence>
<dbReference type="GO" id="GO:0045892">
    <property type="term" value="P:negative regulation of DNA-templated transcription"/>
    <property type="evidence" value="ECO:0007669"/>
    <property type="project" value="InterPro"/>
</dbReference>
<dbReference type="SUPFAM" id="SSF51306">
    <property type="entry name" value="LexA/Signal peptidase"/>
    <property type="match status" value="1"/>
</dbReference>
<dbReference type="InterPro" id="IPR039418">
    <property type="entry name" value="LexA-like"/>
</dbReference>
<dbReference type="InterPro" id="IPR036390">
    <property type="entry name" value="WH_DNA-bd_sf"/>
</dbReference>
<dbReference type="STRING" id="1618578.UV74_C0001G0052"/>
<dbReference type="Gene3D" id="2.10.109.10">
    <property type="entry name" value="Umud Fragment, subunit A"/>
    <property type="match status" value="1"/>
</dbReference>
<keyword evidence="6 12" id="KW-0068">Autocatalytic cleavage</keyword>
<sequence length="205" mass="22482">MYYKPLSENQNKVFEAILSKIASNEDAPSLREIQKITGIKSLRGVTLQLDTLEKLGFIERKKGVKGMSVNAAFLKPKEKISIPFMASIIPAGYASPAEDYSDQKIDVSLSDTKGMRNVFAVKIKGESMINAGIEDGDIAIISPQQVANNGDIVAALSEEGVTLKRFRIVDDIPMLVPANPKYKPIIGDFQIQGKLINLIKTEQTN</sequence>
<evidence type="ECO:0000259" key="14">
    <source>
        <dbReference type="Pfam" id="PF01726"/>
    </source>
</evidence>
<dbReference type="PATRIC" id="fig|1618578.3.peg.60"/>
<dbReference type="InterPro" id="IPR050077">
    <property type="entry name" value="LexA_repressor"/>
</dbReference>
<keyword evidence="4" id="KW-0227">DNA damage</keyword>
<dbReference type="CDD" id="cd06529">
    <property type="entry name" value="S24_LexA-like"/>
    <property type="match status" value="1"/>
</dbReference>
<keyword evidence="10" id="KW-0234">DNA repair</keyword>
<protein>
    <submittedName>
        <fullName evidence="15">LexA repressor</fullName>
    </submittedName>
</protein>